<protein>
    <recommendedName>
        <fullName evidence="3">Reverse transcriptase domain-containing protein</fullName>
    </recommendedName>
</protein>
<evidence type="ECO:0008006" key="3">
    <source>
        <dbReference type="Google" id="ProtNLM"/>
    </source>
</evidence>
<name>A0A974DTS7_XENLA</name>
<gene>
    <name evidence="1" type="ORF">XELAEV_18009563mg</name>
</gene>
<sequence length="204" mass="24590">MLHFTDAEKAFDRISWESSWRVLENLWTQDVLHSLAWIRRENIPRLTKDHLLNNCLNIWFKLNASEQLTKYPSPIMLLYNNEDFKPGIFDKWFIKAFNIDYPQLKHFLMSKSGQTPEAELSREQWSTRDKWREQQIHNFLLKLKLRGTRAREFTEFEQICTIEGNLRHSLSRIFKTIVAIKYPNRPTYTEIWESELNIALNDQD</sequence>
<organism evidence="1 2">
    <name type="scientific">Xenopus laevis</name>
    <name type="common">African clawed frog</name>
    <dbReference type="NCBI Taxonomy" id="8355"/>
    <lineage>
        <taxon>Eukaryota</taxon>
        <taxon>Metazoa</taxon>
        <taxon>Chordata</taxon>
        <taxon>Craniata</taxon>
        <taxon>Vertebrata</taxon>
        <taxon>Euteleostomi</taxon>
        <taxon>Amphibia</taxon>
        <taxon>Batrachia</taxon>
        <taxon>Anura</taxon>
        <taxon>Pipoidea</taxon>
        <taxon>Pipidae</taxon>
        <taxon>Xenopodinae</taxon>
        <taxon>Xenopus</taxon>
        <taxon>Xenopus</taxon>
    </lineage>
</organism>
<reference evidence="2" key="1">
    <citation type="journal article" date="2016" name="Nature">
        <title>Genome evolution in the allotetraploid frog Xenopus laevis.</title>
        <authorList>
            <person name="Session A.M."/>
            <person name="Uno Y."/>
            <person name="Kwon T."/>
            <person name="Chapman J.A."/>
            <person name="Toyoda A."/>
            <person name="Takahashi S."/>
            <person name="Fukui A."/>
            <person name="Hikosaka A."/>
            <person name="Suzuki A."/>
            <person name="Kondo M."/>
            <person name="van Heeringen S.J."/>
            <person name="Quigley I."/>
            <person name="Heinz S."/>
            <person name="Ogino H."/>
            <person name="Ochi H."/>
            <person name="Hellsten U."/>
            <person name="Lyons J.B."/>
            <person name="Simakov O."/>
            <person name="Putnam N."/>
            <person name="Stites J."/>
            <person name="Kuroki Y."/>
            <person name="Tanaka T."/>
            <person name="Michiue T."/>
            <person name="Watanabe M."/>
            <person name="Bogdanovic O."/>
            <person name="Lister R."/>
            <person name="Georgiou G."/>
            <person name="Paranjpe S.S."/>
            <person name="van Kruijsbergen I."/>
            <person name="Shu S."/>
            <person name="Carlson J."/>
            <person name="Kinoshita T."/>
            <person name="Ohta Y."/>
            <person name="Mawaribuchi S."/>
            <person name="Jenkins J."/>
            <person name="Grimwood J."/>
            <person name="Schmutz J."/>
            <person name="Mitros T."/>
            <person name="Mozaffari S.V."/>
            <person name="Suzuki Y."/>
            <person name="Haramoto Y."/>
            <person name="Yamamoto T.S."/>
            <person name="Takagi C."/>
            <person name="Heald R."/>
            <person name="Miller K."/>
            <person name="Haudenschild C."/>
            <person name="Kitzman J."/>
            <person name="Nakayama T."/>
            <person name="Izutsu Y."/>
            <person name="Robert J."/>
            <person name="Fortriede J."/>
            <person name="Burns K."/>
            <person name="Lotay V."/>
            <person name="Karimi K."/>
            <person name="Yasuoka Y."/>
            <person name="Dichmann D.S."/>
            <person name="Flajnik M.F."/>
            <person name="Houston D.W."/>
            <person name="Shendure J."/>
            <person name="DuPasquier L."/>
            <person name="Vize P.D."/>
            <person name="Zorn A.M."/>
            <person name="Ito M."/>
            <person name="Marcotte E.M."/>
            <person name="Wallingford J.B."/>
            <person name="Ito Y."/>
            <person name="Asashima M."/>
            <person name="Ueno N."/>
            <person name="Matsuda Y."/>
            <person name="Veenstra G.J."/>
            <person name="Fujiyama A."/>
            <person name="Harland R.M."/>
            <person name="Taira M."/>
            <person name="Rokhsar D.S."/>
        </authorList>
    </citation>
    <scope>NUCLEOTIDE SEQUENCE [LARGE SCALE GENOMIC DNA]</scope>
    <source>
        <strain evidence="2">J</strain>
    </source>
</reference>
<evidence type="ECO:0000313" key="2">
    <source>
        <dbReference type="Proteomes" id="UP000694892"/>
    </source>
</evidence>
<proteinExistence type="predicted"/>
<dbReference type="EMBL" id="CM004467">
    <property type="protein sequence ID" value="OCT97335.1"/>
    <property type="molecule type" value="Genomic_DNA"/>
</dbReference>
<dbReference type="Proteomes" id="UP000694892">
    <property type="component" value="Chromosome 1S"/>
</dbReference>
<accession>A0A974DTS7</accession>
<dbReference type="AlphaFoldDB" id="A0A974DTS7"/>
<evidence type="ECO:0000313" key="1">
    <source>
        <dbReference type="EMBL" id="OCT97335.1"/>
    </source>
</evidence>